<feature type="signal peptide" evidence="3">
    <location>
        <begin position="1"/>
        <end position="24"/>
    </location>
</feature>
<accession>A0A844XW76</accession>
<keyword evidence="5" id="KW-1185">Reference proteome</keyword>
<keyword evidence="1" id="KW-0175">Coiled coil</keyword>
<organism evidence="4 5">
    <name type="scientific">Qipengyuania vulgaris</name>
    <dbReference type="NCBI Taxonomy" id="291985"/>
    <lineage>
        <taxon>Bacteria</taxon>
        <taxon>Pseudomonadati</taxon>
        <taxon>Pseudomonadota</taxon>
        <taxon>Alphaproteobacteria</taxon>
        <taxon>Sphingomonadales</taxon>
        <taxon>Erythrobacteraceae</taxon>
        <taxon>Qipengyuania</taxon>
    </lineage>
</organism>
<evidence type="ECO:0000313" key="5">
    <source>
        <dbReference type="Proteomes" id="UP000448199"/>
    </source>
</evidence>
<dbReference type="RefSeq" id="WP_160728973.1">
    <property type="nucleotide sequence ID" value="NZ_WTYC01000012.1"/>
</dbReference>
<keyword evidence="3" id="KW-0732">Signal</keyword>
<protein>
    <submittedName>
        <fullName evidence="4">Uncharacterized protein</fullName>
    </submittedName>
</protein>
<evidence type="ECO:0000313" key="4">
    <source>
        <dbReference type="EMBL" id="MXO49447.1"/>
    </source>
</evidence>
<comment type="caution">
    <text evidence="4">The sequence shown here is derived from an EMBL/GenBank/DDBJ whole genome shotgun (WGS) entry which is preliminary data.</text>
</comment>
<gene>
    <name evidence="4" type="ORF">GRI69_14420</name>
</gene>
<proteinExistence type="predicted"/>
<feature type="chain" id="PRO_5032950911" evidence="3">
    <location>
        <begin position="25"/>
        <end position="429"/>
    </location>
</feature>
<reference evidence="4 5" key="1">
    <citation type="submission" date="2019-12" db="EMBL/GenBank/DDBJ databases">
        <title>Genomic-based taxomic classification of the family Erythrobacteraceae.</title>
        <authorList>
            <person name="Xu L."/>
        </authorList>
    </citation>
    <scope>NUCLEOTIDE SEQUENCE [LARGE SCALE GENOMIC DNA]</scope>
    <source>
        <strain evidence="4 5">DSM 17792</strain>
    </source>
</reference>
<evidence type="ECO:0000256" key="3">
    <source>
        <dbReference type="SAM" id="SignalP"/>
    </source>
</evidence>
<name>A0A844XW76_9SPHN</name>
<feature type="coiled-coil region" evidence="1">
    <location>
        <begin position="334"/>
        <end position="361"/>
    </location>
</feature>
<dbReference type="PROSITE" id="PS51257">
    <property type="entry name" value="PROKAR_LIPOPROTEIN"/>
    <property type="match status" value="1"/>
</dbReference>
<dbReference type="Proteomes" id="UP000448199">
    <property type="component" value="Unassembled WGS sequence"/>
</dbReference>
<dbReference type="EMBL" id="WTYC01000012">
    <property type="protein sequence ID" value="MXO49447.1"/>
    <property type="molecule type" value="Genomic_DNA"/>
</dbReference>
<sequence length="429" mass="47572">MKMRKLSYLVSIASVFACATSAYAGSKPKAINYQEASEFERSLLARPAAAPPPPEKLYVQPANKTEPCKLPTTRDQLERPNFRAYWDGECRNGFAFGLGRDIAMSDTHHVEEITIHDGTGGDWSAPRVDYDFVNNMVVYAVGGSQFPSVTQLAEKMDNSINGFNALQTLSVIDGQGNGYIIQSAAFNPQRNYLLTQNYGALAFKFSDNSAAPVVNPNAATFAIEIIDPKTNTPGGVAIARYGNGAVAHFKRVNGRPEPVRLPTAYTEHLQAKYQEIATATASASATLQRAQQIEREYLYKACNGKGSVRGLDQTEYTKICTWRDQFKEPYAVASANYQRQLESLQQRAATAEQQRQIQQQIAMQQYMVQQQRNQQAWNDISQANRQLQQQTQQTLQGVQSWQPPQVQPITPPGGNKVICNTIGTITTCR</sequence>
<dbReference type="AlphaFoldDB" id="A0A844XW76"/>
<evidence type="ECO:0000256" key="2">
    <source>
        <dbReference type="SAM" id="MobiDB-lite"/>
    </source>
</evidence>
<evidence type="ECO:0000256" key="1">
    <source>
        <dbReference type="SAM" id="Coils"/>
    </source>
</evidence>
<feature type="region of interest" description="Disordered" evidence="2">
    <location>
        <begin position="46"/>
        <end position="72"/>
    </location>
</feature>
<dbReference type="OrthoDB" id="6402771at2"/>